<evidence type="ECO:0000313" key="8">
    <source>
        <dbReference type="EMBL" id="TGM06235.1"/>
    </source>
</evidence>
<dbReference type="InterPro" id="IPR036286">
    <property type="entry name" value="LexA/Signal_pep-like_sf"/>
</dbReference>
<evidence type="ECO:0000256" key="6">
    <source>
        <dbReference type="RuleBase" id="RU362042"/>
    </source>
</evidence>
<evidence type="ECO:0000256" key="3">
    <source>
        <dbReference type="ARBA" id="ARBA00013208"/>
    </source>
</evidence>
<dbReference type="GO" id="GO:0004252">
    <property type="term" value="F:serine-type endopeptidase activity"/>
    <property type="evidence" value="ECO:0007669"/>
    <property type="project" value="InterPro"/>
</dbReference>
<dbReference type="PROSITE" id="PS00761">
    <property type="entry name" value="SPASE_I_3"/>
    <property type="match status" value="1"/>
</dbReference>
<evidence type="ECO:0000256" key="4">
    <source>
        <dbReference type="ARBA" id="ARBA00019232"/>
    </source>
</evidence>
<proteinExistence type="inferred from homology"/>
<protein>
    <recommendedName>
        <fullName evidence="4 6">Signal peptidase I</fullName>
        <ecNumber evidence="3 6">3.4.21.89</ecNumber>
    </recommendedName>
</protein>
<dbReference type="RefSeq" id="WP_135670241.1">
    <property type="nucleotide sequence ID" value="NZ_RQGN01000034.1"/>
</dbReference>
<evidence type="ECO:0000256" key="1">
    <source>
        <dbReference type="ARBA" id="ARBA00000677"/>
    </source>
</evidence>
<comment type="caution">
    <text evidence="6">Lacks conserved residue(s) required for the propagation of feature annotation.</text>
</comment>
<dbReference type="PANTHER" id="PTHR43390">
    <property type="entry name" value="SIGNAL PEPTIDASE I"/>
    <property type="match status" value="1"/>
</dbReference>
<dbReference type="EMBL" id="RQGN01000034">
    <property type="protein sequence ID" value="TGM06235.1"/>
    <property type="molecule type" value="Genomic_DNA"/>
</dbReference>
<gene>
    <name evidence="8" type="primary">lepB</name>
    <name evidence="8" type="ORF">EHQ76_06395</name>
</gene>
<dbReference type="OrthoDB" id="9802919at2"/>
<dbReference type="SUPFAM" id="SSF51306">
    <property type="entry name" value="LexA/Signal peptidase"/>
    <property type="match status" value="1"/>
</dbReference>
<dbReference type="InterPro" id="IPR019758">
    <property type="entry name" value="Pept_S26A_signal_pept_1_CS"/>
</dbReference>
<feature type="transmembrane region" description="Helical" evidence="6">
    <location>
        <begin position="92"/>
        <end position="114"/>
    </location>
</feature>
<dbReference type="Proteomes" id="UP000298429">
    <property type="component" value="Unassembled WGS sequence"/>
</dbReference>
<feature type="domain" description="Peptidase S26" evidence="7">
    <location>
        <begin position="119"/>
        <end position="289"/>
    </location>
</feature>
<keyword evidence="6" id="KW-0472">Membrane</keyword>
<sequence length="333" mass="37908">MKRKTISILLNLFLPPFGFYYLKDRKRFGRFYWVALFSGLVGALLTYSAFVNGSGRIAIFFLILYIVSVWGLWIYFTLRSESDNRSDTFPSAYWFLPIAFLILLVSGTLIDAFFKDRVLRAKIQLSSGMIPNVNVNDSFYITELFDSKELKRGDIVAYSNVEKDRQWLGRIVAVPGDKIDLSEDITEDGFKILGISINGEKVSKRSVRSEEWKSKANSNNQLALVETAGVLETTILETRSQPVLIAVPKLTLGENEFYVLGDNRDDSYDSRTIGPIDADRIAGKFAFTYLSVDGDLSKERICDGNQDLFCPMKRIYKIIILGNIRWSYLGYDN</sequence>
<dbReference type="GO" id="GO:0009003">
    <property type="term" value="F:signal peptidase activity"/>
    <property type="evidence" value="ECO:0007669"/>
    <property type="project" value="UniProtKB-EC"/>
</dbReference>
<comment type="caution">
    <text evidence="8">The sequence shown here is derived from an EMBL/GenBank/DDBJ whole genome shotgun (WGS) entry which is preliminary data.</text>
</comment>
<reference evidence="8 9" key="1">
    <citation type="journal article" date="2019" name="PLoS Negl. Trop. Dis.">
        <title>Revisiting the worldwide diversity of Leptospira species in the environment.</title>
        <authorList>
            <person name="Vincent A.T."/>
            <person name="Schiettekatte O."/>
            <person name="Bourhy P."/>
            <person name="Veyrier F.J."/>
            <person name="Picardeau M."/>
        </authorList>
    </citation>
    <scope>NUCLEOTIDE SEQUENCE [LARGE SCALE GENOMIC DNA]</scope>
    <source>
        <strain evidence="8 9">201702444</strain>
    </source>
</reference>
<evidence type="ECO:0000259" key="7">
    <source>
        <dbReference type="Pfam" id="PF10502"/>
    </source>
</evidence>
<comment type="similarity">
    <text evidence="2 6">Belongs to the peptidase S26 family.</text>
</comment>
<comment type="catalytic activity">
    <reaction evidence="1 6">
        <text>Cleavage of hydrophobic, N-terminal signal or leader sequences from secreted and periplasmic proteins.</text>
        <dbReference type="EC" id="3.4.21.89"/>
    </reaction>
</comment>
<dbReference type="NCBIfam" id="TIGR02227">
    <property type="entry name" value="sigpep_I_bact"/>
    <property type="match status" value="1"/>
</dbReference>
<comment type="subcellular location">
    <subcellularLocation>
        <location evidence="6">Membrane</location>
        <topology evidence="6">Single-pass type II membrane protein</topology>
    </subcellularLocation>
</comment>
<feature type="transmembrane region" description="Helical" evidence="6">
    <location>
        <begin position="28"/>
        <end position="50"/>
    </location>
</feature>
<dbReference type="GO" id="GO:0016020">
    <property type="term" value="C:membrane"/>
    <property type="evidence" value="ECO:0007669"/>
    <property type="project" value="UniProtKB-SubCell"/>
</dbReference>
<dbReference type="AlphaFoldDB" id="A0A5F2BKZ9"/>
<dbReference type="EC" id="3.4.21.89" evidence="3 6"/>
<dbReference type="Gene3D" id="2.10.109.10">
    <property type="entry name" value="Umud Fragment, subunit A"/>
    <property type="match status" value="1"/>
</dbReference>
<keyword evidence="6" id="KW-0812">Transmembrane</keyword>
<feature type="transmembrane region" description="Helical" evidence="6">
    <location>
        <begin position="5"/>
        <end position="22"/>
    </location>
</feature>
<accession>A0A5F2BKZ9</accession>
<dbReference type="PRINTS" id="PR00727">
    <property type="entry name" value="LEADERPTASE"/>
</dbReference>
<dbReference type="PANTHER" id="PTHR43390:SF1">
    <property type="entry name" value="CHLOROPLAST PROCESSING PEPTIDASE"/>
    <property type="match status" value="1"/>
</dbReference>
<name>A0A5F2BKZ9_9LEPT</name>
<keyword evidence="5 6" id="KW-0378">Hydrolase</keyword>
<keyword evidence="6" id="KW-1133">Transmembrane helix</keyword>
<keyword evidence="6" id="KW-0645">Protease</keyword>
<dbReference type="InterPro" id="IPR000223">
    <property type="entry name" value="Pept_S26A_signal_pept_1"/>
</dbReference>
<dbReference type="GO" id="GO:0006465">
    <property type="term" value="P:signal peptide processing"/>
    <property type="evidence" value="ECO:0007669"/>
    <property type="project" value="InterPro"/>
</dbReference>
<dbReference type="CDD" id="cd06530">
    <property type="entry name" value="S26_SPase_I"/>
    <property type="match status" value="1"/>
</dbReference>
<evidence type="ECO:0000313" key="9">
    <source>
        <dbReference type="Proteomes" id="UP000298429"/>
    </source>
</evidence>
<dbReference type="Pfam" id="PF10502">
    <property type="entry name" value="Peptidase_S26"/>
    <property type="match status" value="1"/>
</dbReference>
<dbReference type="InterPro" id="IPR019533">
    <property type="entry name" value="Peptidase_S26"/>
</dbReference>
<evidence type="ECO:0000256" key="2">
    <source>
        <dbReference type="ARBA" id="ARBA00009370"/>
    </source>
</evidence>
<evidence type="ECO:0000256" key="5">
    <source>
        <dbReference type="ARBA" id="ARBA00022801"/>
    </source>
</evidence>
<organism evidence="8 9">
    <name type="scientific">Leptospira barantonii</name>
    <dbReference type="NCBI Taxonomy" id="2023184"/>
    <lineage>
        <taxon>Bacteria</taxon>
        <taxon>Pseudomonadati</taxon>
        <taxon>Spirochaetota</taxon>
        <taxon>Spirochaetia</taxon>
        <taxon>Leptospirales</taxon>
        <taxon>Leptospiraceae</taxon>
        <taxon>Leptospira</taxon>
    </lineage>
</organism>
<feature type="transmembrane region" description="Helical" evidence="6">
    <location>
        <begin position="57"/>
        <end position="76"/>
    </location>
</feature>